<feature type="domain" description="HTH lysR-type" evidence="6">
    <location>
        <begin position="6"/>
        <end position="63"/>
    </location>
</feature>
<keyword evidence="5" id="KW-0804">Transcription</keyword>
<dbReference type="PANTHER" id="PTHR30118:SF15">
    <property type="entry name" value="TRANSCRIPTIONAL REGULATORY PROTEIN"/>
    <property type="match status" value="1"/>
</dbReference>
<evidence type="ECO:0000313" key="8">
    <source>
        <dbReference type="Proteomes" id="UP001156702"/>
    </source>
</evidence>
<dbReference type="RefSeq" id="WP_244769598.1">
    <property type="nucleotide sequence ID" value="NZ_BSOP01000004.1"/>
</dbReference>
<dbReference type="InterPro" id="IPR005119">
    <property type="entry name" value="LysR_subst-bd"/>
</dbReference>
<keyword evidence="4" id="KW-0238">DNA-binding</keyword>
<dbReference type="InterPro" id="IPR050389">
    <property type="entry name" value="LysR-type_TF"/>
</dbReference>
<evidence type="ECO:0000256" key="2">
    <source>
        <dbReference type="ARBA" id="ARBA00022458"/>
    </source>
</evidence>
<dbReference type="Pfam" id="PF00126">
    <property type="entry name" value="HTH_1"/>
    <property type="match status" value="1"/>
</dbReference>
<dbReference type="InterPro" id="IPR036390">
    <property type="entry name" value="WH_DNA-bd_sf"/>
</dbReference>
<evidence type="ECO:0000256" key="3">
    <source>
        <dbReference type="ARBA" id="ARBA00023015"/>
    </source>
</evidence>
<dbReference type="SUPFAM" id="SSF53850">
    <property type="entry name" value="Periplasmic binding protein-like II"/>
    <property type="match status" value="1"/>
</dbReference>
<sequence length="322" mass="34413">MNLRSIDLNLLVVLDALLDEAHVSRAAAKLNLSQPATSSALDRCRHLFGDPLLERGKGGMRLTPRADALRDPLKTLLAGIAAVVDAPEEPLAEIRRTVRIVTADHPGILIAGPLHRALAGSAPGIDIVIQPWHGASAALEALARGASDIAVSVFPSVDAAAFHCETVLEEHYVVAMRRDHPAARGFSLDGWLAYPHILVSGRGDTRSGFDDQLSALGRSRRVGIVVPSFLMVPPLLEESDLIAMMPSHCLPADAAARFHVARPPIPVPGFPLHIAWHRRREKDRAVRHVADMLRDLLAGADAPALTPASARPAPPAGRSGRP</sequence>
<keyword evidence="8" id="KW-1185">Reference proteome</keyword>
<comment type="similarity">
    <text evidence="1">Belongs to the LysR transcriptional regulatory family.</text>
</comment>
<name>A0ABQ5Z8V7_9HYPH</name>
<dbReference type="Pfam" id="PF03466">
    <property type="entry name" value="LysR_substrate"/>
    <property type="match status" value="1"/>
</dbReference>
<dbReference type="CDD" id="cd08417">
    <property type="entry name" value="PBP2_Nitroaromatics_like"/>
    <property type="match status" value="1"/>
</dbReference>
<proteinExistence type="inferred from homology"/>
<dbReference type="Proteomes" id="UP001156702">
    <property type="component" value="Unassembled WGS sequence"/>
</dbReference>
<keyword evidence="3" id="KW-0805">Transcription regulation</keyword>
<dbReference type="InterPro" id="IPR037402">
    <property type="entry name" value="YidZ_PBP2"/>
</dbReference>
<dbReference type="SUPFAM" id="SSF46785">
    <property type="entry name" value="Winged helix' DNA-binding domain"/>
    <property type="match status" value="1"/>
</dbReference>
<organism evidence="7 8">
    <name type="scientific">Shinella yambaruensis</name>
    <dbReference type="NCBI Taxonomy" id="415996"/>
    <lineage>
        <taxon>Bacteria</taxon>
        <taxon>Pseudomonadati</taxon>
        <taxon>Pseudomonadota</taxon>
        <taxon>Alphaproteobacteria</taxon>
        <taxon>Hyphomicrobiales</taxon>
        <taxon>Rhizobiaceae</taxon>
        <taxon>Shinella</taxon>
    </lineage>
</organism>
<dbReference type="PROSITE" id="PS50931">
    <property type="entry name" value="HTH_LYSR"/>
    <property type="match status" value="1"/>
</dbReference>
<comment type="caution">
    <text evidence="7">The sequence shown here is derived from an EMBL/GenBank/DDBJ whole genome shotgun (WGS) entry which is preliminary data.</text>
</comment>
<evidence type="ECO:0000256" key="4">
    <source>
        <dbReference type="ARBA" id="ARBA00023125"/>
    </source>
</evidence>
<dbReference type="Gene3D" id="3.40.190.10">
    <property type="entry name" value="Periplasmic binding protein-like II"/>
    <property type="match status" value="2"/>
</dbReference>
<dbReference type="InterPro" id="IPR036388">
    <property type="entry name" value="WH-like_DNA-bd_sf"/>
</dbReference>
<evidence type="ECO:0000256" key="5">
    <source>
        <dbReference type="ARBA" id="ARBA00023163"/>
    </source>
</evidence>
<dbReference type="PANTHER" id="PTHR30118">
    <property type="entry name" value="HTH-TYPE TRANSCRIPTIONAL REGULATOR LEUO-RELATED"/>
    <property type="match status" value="1"/>
</dbReference>
<keyword evidence="2" id="KW-0536">Nodulation</keyword>
<dbReference type="InterPro" id="IPR000847">
    <property type="entry name" value="LysR_HTH_N"/>
</dbReference>
<accession>A0ABQ5Z8V7</accession>
<dbReference type="Gene3D" id="1.10.10.10">
    <property type="entry name" value="Winged helix-like DNA-binding domain superfamily/Winged helix DNA-binding domain"/>
    <property type="match status" value="1"/>
</dbReference>
<evidence type="ECO:0000313" key="7">
    <source>
        <dbReference type="EMBL" id="GLR49243.1"/>
    </source>
</evidence>
<gene>
    <name evidence="7" type="ORF">GCM10007923_04480</name>
</gene>
<reference evidence="8" key="1">
    <citation type="journal article" date="2019" name="Int. J. Syst. Evol. Microbiol.">
        <title>The Global Catalogue of Microorganisms (GCM) 10K type strain sequencing project: providing services to taxonomists for standard genome sequencing and annotation.</title>
        <authorList>
            <consortium name="The Broad Institute Genomics Platform"/>
            <consortium name="The Broad Institute Genome Sequencing Center for Infectious Disease"/>
            <person name="Wu L."/>
            <person name="Ma J."/>
        </authorList>
    </citation>
    <scope>NUCLEOTIDE SEQUENCE [LARGE SCALE GENOMIC DNA]</scope>
    <source>
        <strain evidence="8">NBRC 102122</strain>
    </source>
</reference>
<evidence type="ECO:0000259" key="6">
    <source>
        <dbReference type="PROSITE" id="PS50931"/>
    </source>
</evidence>
<evidence type="ECO:0000256" key="1">
    <source>
        <dbReference type="ARBA" id="ARBA00009437"/>
    </source>
</evidence>
<dbReference type="EMBL" id="BSOP01000004">
    <property type="protein sequence ID" value="GLR49243.1"/>
    <property type="molecule type" value="Genomic_DNA"/>
</dbReference>
<protein>
    <submittedName>
        <fullName evidence="7">LysR family transcriptional regulator</fullName>
    </submittedName>
</protein>